<dbReference type="SUPFAM" id="SSF48452">
    <property type="entry name" value="TPR-like"/>
    <property type="match status" value="1"/>
</dbReference>
<dbReference type="SMART" id="SM00028">
    <property type="entry name" value="TPR"/>
    <property type="match status" value="3"/>
</dbReference>
<evidence type="ECO:0000313" key="3">
    <source>
        <dbReference type="EMBL" id="EGZ11815.1"/>
    </source>
</evidence>
<evidence type="ECO:0000256" key="2">
    <source>
        <dbReference type="SAM" id="SignalP"/>
    </source>
</evidence>
<dbReference type="KEGG" id="psoj:PHYSODRAFT_347263"/>
<dbReference type="SMR" id="G4ZX98"/>
<reference evidence="3 4" key="1">
    <citation type="journal article" date="2006" name="Science">
        <title>Phytophthora genome sequences uncover evolutionary origins and mechanisms of pathogenesis.</title>
        <authorList>
            <person name="Tyler B.M."/>
            <person name="Tripathy S."/>
            <person name="Zhang X."/>
            <person name="Dehal P."/>
            <person name="Jiang R.H."/>
            <person name="Aerts A."/>
            <person name="Arredondo F.D."/>
            <person name="Baxter L."/>
            <person name="Bensasson D."/>
            <person name="Beynon J.L."/>
            <person name="Chapman J."/>
            <person name="Damasceno C.M."/>
            <person name="Dorrance A.E."/>
            <person name="Dou D."/>
            <person name="Dickerman A.W."/>
            <person name="Dubchak I.L."/>
            <person name="Garbelotto M."/>
            <person name="Gijzen M."/>
            <person name="Gordon S.G."/>
            <person name="Govers F."/>
            <person name="Grunwald N.J."/>
            <person name="Huang W."/>
            <person name="Ivors K.L."/>
            <person name="Jones R.W."/>
            <person name="Kamoun S."/>
            <person name="Krampis K."/>
            <person name="Lamour K.H."/>
            <person name="Lee M.K."/>
            <person name="McDonald W.H."/>
            <person name="Medina M."/>
            <person name="Meijer H.J."/>
            <person name="Nordberg E.K."/>
            <person name="Maclean D.J."/>
            <person name="Ospina-Giraldo M.D."/>
            <person name="Morris P.F."/>
            <person name="Phuntumart V."/>
            <person name="Putnam N.H."/>
            <person name="Rash S."/>
            <person name="Rose J.K."/>
            <person name="Sakihama Y."/>
            <person name="Salamov A.A."/>
            <person name="Savidor A."/>
            <person name="Scheuring C.F."/>
            <person name="Smith B.M."/>
            <person name="Sobral B.W."/>
            <person name="Terry A."/>
            <person name="Torto-Alalibo T.A."/>
            <person name="Win J."/>
            <person name="Xu Z."/>
            <person name="Zhang H."/>
            <person name="Grigoriev I.V."/>
            <person name="Rokhsar D.S."/>
            <person name="Boore J.L."/>
        </authorList>
    </citation>
    <scope>NUCLEOTIDE SEQUENCE [LARGE SCALE GENOMIC DNA]</scope>
    <source>
        <strain evidence="3 4">P6497</strain>
    </source>
</reference>
<keyword evidence="2" id="KW-0732">Signal</keyword>
<dbReference type="InterPro" id="IPR019734">
    <property type="entry name" value="TPR_rpt"/>
</dbReference>
<dbReference type="PROSITE" id="PS50005">
    <property type="entry name" value="TPR"/>
    <property type="match status" value="1"/>
</dbReference>
<dbReference type="GeneID" id="20648867"/>
<organism evidence="3 4">
    <name type="scientific">Phytophthora sojae (strain P6497)</name>
    <name type="common">Soybean stem and root rot agent</name>
    <name type="synonym">Phytophthora megasperma f. sp. glycines</name>
    <dbReference type="NCBI Taxonomy" id="1094619"/>
    <lineage>
        <taxon>Eukaryota</taxon>
        <taxon>Sar</taxon>
        <taxon>Stramenopiles</taxon>
        <taxon>Oomycota</taxon>
        <taxon>Peronosporomycetes</taxon>
        <taxon>Peronosporales</taxon>
        <taxon>Peronosporaceae</taxon>
        <taxon>Phytophthora</taxon>
    </lineage>
</organism>
<dbReference type="EMBL" id="JH159157">
    <property type="protein sequence ID" value="EGZ11815.1"/>
    <property type="molecule type" value="Genomic_DNA"/>
</dbReference>
<dbReference type="RefSeq" id="XP_009532148.1">
    <property type="nucleotide sequence ID" value="XM_009533853.1"/>
</dbReference>
<feature type="repeat" description="TPR" evidence="1">
    <location>
        <begin position="265"/>
        <end position="298"/>
    </location>
</feature>
<proteinExistence type="predicted"/>
<keyword evidence="1" id="KW-0802">TPR repeat</keyword>
<dbReference type="InterPro" id="IPR011990">
    <property type="entry name" value="TPR-like_helical_dom_sf"/>
</dbReference>
<dbReference type="STRING" id="1094619.G4ZX98"/>
<protein>
    <submittedName>
        <fullName evidence="3">Uncharacterized protein</fullName>
    </submittedName>
</protein>
<feature type="signal peptide" evidence="2">
    <location>
        <begin position="1"/>
        <end position="18"/>
    </location>
</feature>
<dbReference type="AlphaFoldDB" id="G4ZX98"/>
<accession>G4ZX98</accession>
<gene>
    <name evidence="3" type="ORF">PHYSODRAFT_347263</name>
</gene>
<dbReference type="FunFam" id="1.25.40.10:FF:000052">
    <property type="entry name" value="Aryl-hydrocarbon-interacting protein-like 1"/>
    <property type="match status" value="1"/>
</dbReference>
<sequence length="332" mass="36540">MQTILTLAAVALVGSTEASGSSSGNTCTTNQQTSGFHELNYDRGPNRDDCYADCDDCCRNVQIGCWLEYVDDEDPDCYPEGIISLFEEEASLTLRWADVHRSVSEHQRDVVRVEVGVTGLHHLVTQKIPSSTMDAVELEVSDEELLGGWKPRLGALSVGEKVEEAELLKRQGNLLAKQGEFKRALTSYAKVFAYVNGLSVAGDAMSQYAQGAAGMTASQEQGAQIQAVKVAAWSNMALCHLKLGAQPERALDCCDKVLALEPQHSKARFRKAQAMAQLTHYERAYKMLSELLEEEPKNAAVRNEIRALQVKKRAYDADARAKEKSAFGNMFK</sequence>
<dbReference type="InParanoid" id="G4ZX98"/>
<name>G4ZX98_PHYSP</name>
<dbReference type="PANTHER" id="PTHR46512">
    <property type="entry name" value="PEPTIDYLPROLYL ISOMERASE"/>
    <property type="match status" value="1"/>
</dbReference>
<keyword evidence="4" id="KW-1185">Reference proteome</keyword>
<dbReference type="Pfam" id="PF14559">
    <property type="entry name" value="TPR_19"/>
    <property type="match status" value="1"/>
</dbReference>
<evidence type="ECO:0000256" key="1">
    <source>
        <dbReference type="PROSITE-ProRule" id="PRU00339"/>
    </source>
</evidence>
<dbReference type="Gene3D" id="1.25.40.10">
    <property type="entry name" value="Tetratricopeptide repeat domain"/>
    <property type="match status" value="1"/>
</dbReference>
<evidence type="ECO:0000313" key="4">
    <source>
        <dbReference type="Proteomes" id="UP000002640"/>
    </source>
</evidence>
<dbReference type="InterPro" id="IPR050754">
    <property type="entry name" value="FKBP4/5/8-like"/>
</dbReference>
<feature type="chain" id="PRO_5003472505" evidence="2">
    <location>
        <begin position="19"/>
        <end position="332"/>
    </location>
</feature>
<dbReference type="Proteomes" id="UP000002640">
    <property type="component" value="Unassembled WGS sequence"/>
</dbReference>